<dbReference type="Proteomes" id="UP000306628">
    <property type="component" value="Unassembled WGS sequence"/>
</dbReference>
<comment type="caution">
    <text evidence="1">The sequence shown here is derived from an EMBL/GenBank/DDBJ whole genome shotgun (WGS) entry which is preliminary data.</text>
</comment>
<gene>
    <name evidence="1" type="ORF">ETD85_05935</name>
</gene>
<dbReference type="EMBL" id="VCKX01000011">
    <property type="protein sequence ID" value="TMR38163.1"/>
    <property type="molecule type" value="Genomic_DNA"/>
</dbReference>
<protein>
    <submittedName>
        <fullName evidence="1">Uncharacterized protein</fullName>
    </submittedName>
</protein>
<dbReference type="AlphaFoldDB" id="A0A5S4GYW6"/>
<evidence type="ECO:0000313" key="2">
    <source>
        <dbReference type="Proteomes" id="UP000306628"/>
    </source>
</evidence>
<name>A0A5S4GYW6_9ACTN</name>
<organism evidence="1 2">
    <name type="scientific">Nonomuraea zeae</name>
    <dbReference type="NCBI Taxonomy" id="1642303"/>
    <lineage>
        <taxon>Bacteria</taxon>
        <taxon>Bacillati</taxon>
        <taxon>Actinomycetota</taxon>
        <taxon>Actinomycetes</taxon>
        <taxon>Streptosporangiales</taxon>
        <taxon>Streptosporangiaceae</taxon>
        <taxon>Nonomuraea</taxon>
    </lineage>
</organism>
<evidence type="ECO:0000313" key="1">
    <source>
        <dbReference type="EMBL" id="TMR38163.1"/>
    </source>
</evidence>
<keyword evidence="2" id="KW-1185">Reference proteome</keyword>
<sequence length="110" mass="11854">MDMHVNGVPMGATAAAPGGRVQVEVDVCADGPVVVFVLRDGLLINVVPAADRPGEWQRITVEDRIATPGYYRAEIHADPGRNDPQFWASSLRNHDSLRAAGNPVWVRPGS</sequence>
<proteinExistence type="predicted"/>
<reference evidence="1 2" key="1">
    <citation type="submission" date="2019-05" db="EMBL/GenBank/DDBJ databases">
        <title>Draft genome sequence of Nonomuraea zeae DSM 100528.</title>
        <authorList>
            <person name="Saricaoglu S."/>
            <person name="Isik K."/>
        </authorList>
    </citation>
    <scope>NUCLEOTIDE SEQUENCE [LARGE SCALE GENOMIC DNA]</scope>
    <source>
        <strain evidence="1 2">DSM 100528</strain>
    </source>
</reference>
<accession>A0A5S4GYW6</accession>